<dbReference type="EnsemblProtists" id="EOD04052">
    <property type="protein sequence ID" value="EOD04052"/>
    <property type="gene ID" value="EMIHUDRAFT_466273"/>
</dbReference>
<name>A0A0D3HYG7_EMIH1</name>
<dbReference type="Proteomes" id="UP000013827">
    <property type="component" value="Unassembled WGS sequence"/>
</dbReference>
<dbReference type="GeneID" id="17250277"/>
<proteinExistence type="predicted"/>
<dbReference type="RefSeq" id="XP_005756481.1">
    <property type="nucleotide sequence ID" value="XM_005756424.1"/>
</dbReference>
<dbReference type="PaxDb" id="2903-EOD04052"/>
<organism evidence="3 4">
    <name type="scientific">Emiliania huxleyi (strain CCMP1516)</name>
    <dbReference type="NCBI Taxonomy" id="280463"/>
    <lineage>
        <taxon>Eukaryota</taxon>
        <taxon>Haptista</taxon>
        <taxon>Haptophyta</taxon>
        <taxon>Prymnesiophyceae</taxon>
        <taxon>Isochrysidales</taxon>
        <taxon>Noelaerhabdaceae</taxon>
        <taxon>Emiliania</taxon>
    </lineage>
</organism>
<accession>A0A0D3HYG7</accession>
<evidence type="ECO:0000313" key="3">
    <source>
        <dbReference type="EnsemblProtists" id="EOD04052"/>
    </source>
</evidence>
<dbReference type="CDD" id="cd14273">
    <property type="entry name" value="UBA_TAP-C_like"/>
    <property type="match status" value="1"/>
</dbReference>
<dbReference type="HOGENOM" id="CLU_922669_0_0_1"/>
<dbReference type="KEGG" id="ehx:EMIHUDRAFT_466273"/>
<evidence type="ECO:0000256" key="2">
    <source>
        <dbReference type="SAM" id="MobiDB-lite"/>
    </source>
</evidence>
<dbReference type="GO" id="GO:0008270">
    <property type="term" value="F:zinc ion binding"/>
    <property type="evidence" value="ECO:0007669"/>
    <property type="project" value="UniProtKB-KW"/>
</dbReference>
<evidence type="ECO:0008006" key="5">
    <source>
        <dbReference type="Google" id="ProtNLM"/>
    </source>
</evidence>
<reference evidence="3" key="2">
    <citation type="submission" date="2024-10" db="UniProtKB">
        <authorList>
            <consortium name="EnsemblProtists"/>
        </authorList>
    </citation>
    <scope>IDENTIFICATION</scope>
</reference>
<sequence>MSVRRCTRCERLYSDGEDGQCRYHPGQHYRLGWTCCRDPSFSAPGCRFGSHVEDLNMTRALDEVLASAQPVCPPAAPLDSASRDSDSDSTSGPEPVIVFEDPSGTMSVASVACGGEEPAATPPSPHCLESVQAAPAAAAADGDDEEEANEERRGWFLVPYLVGPHDSFNAVCMRHRMAPEELSRVNSLRHRSLRPGSTVLVWAERSETEVREAERATTLLCFRRQHSCSVGEARYYLELHEYDVERAIQQRRDDLDWEERRGREADVDAPLSPATEQLSVPPSLGANLERRNRRLAVTEVRC</sequence>
<keyword evidence="1" id="KW-0863">Zinc-finger</keyword>
<keyword evidence="1" id="KW-0862">Zinc</keyword>
<protein>
    <recommendedName>
        <fullName evidence="5">LysM domain-containing protein</fullName>
    </recommendedName>
</protein>
<dbReference type="OMA" id="WEREHRT"/>
<dbReference type="AlphaFoldDB" id="A0A0D3HYG7"/>
<feature type="region of interest" description="Disordered" evidence="2">
    <location>
        <begin position="114"/>
        <end position="150"/>
    </location>
</feature>
<feature type="region of interest" description="Disordered" evidence="2">
    <location>
        <begin position="72"/>
        <end position="100"/>
    </location>
</feature>
<evidence type="ECO:0000256" key="1">
    <source>
        <dbReference type="PROSITE-ProRule" id="PRU00432"/>
    </source>
</evidence>
<dbReference type="PROSITE" id="PS51113">
    <property type="entry name" value="ZF_BTK"/>
    <property type="match status" value="1"/>
</dbReference>
<evidence type="ECO:0000313" key="4">
    <source>
        <dbReference type="Proteomes" id="UP000013827"/>
    </source>
</evidence>
<reference evidence="4" key="1">
    <citation type="journal article" date="2013" name="Nature">
        <title>Pan genome of the phytoplankton Emiliania underpins its global distribution.</title>
        <authorList>
            <person name="Read B.A."/>
            <person name="Kegel J."/>
            <person name="Klute M.J."/>
            <person name="Kuo A."/>
            <person name="Lefebvre S.C."/>
            <person name="Maumus F."/>
            <person name="Mayer C."/>
            <person name="Miller J."/>
            <person name="Monier A."/>
            <person name="Salamov A."/>
            <person name="Young J."/>
            <person name="Aguilar M."/>
            <person name="Claverie J.M."/>
            <person name="Frickenhaus S."/>
            <person name="Gonzalez K."/>
            <person name="Herman E.K."/>
            <person name="Lin Y.C."/>
            <person name="Napier J."/>
            <person name="Ogata H."/>
            <person name="Sarno A.F."/>
            <person name="Shmutz J."/>
            <person name="Schroeder D."/>
            <person name="de Vargas C."/>
            <person name="Verret F."/>
            <person name="von Dassow P."/>
            <person name="Valentin K."/>
            <person name="Van de Peer Y."/>
            <person name="Wheeler G."/>
            <person name="Dacks J.B."/>
            <person name="Delwiche C.F."/>
            <person name="Dyhrman S.T."/>
            <person name="Glockner G."/>
            <person name="John U."/>
            <person name="Richards T."/>
            <person name="Worden A.Z."/>
            <person name="Zhang X."/>
            <person name="Grigoriev I.V."/>
            <person name="Allen A.E."/>
            <person name="Bidle K."/>
            <person name="Borodovsky M."/>
            <person name="Bowler C."/>
            <person name="Brownlee C."/>
            <person name="Cock J.M."/>
            <person name="Elias M."/>
            <person name="Gladyshev V.N."/>
            <person name="Groth M."/>
            <person name="Guda C."/>
            <person name="Hadaegh A."/>
            <person name="Iglesias-Rodriguez M.D."/>
            <person name="Jenkins J."/>
            <person name="Jones B.M."/>
            <person name="Lawson T."/>
            <person name="Leese F."/>
            <person name="Lindquist E."/>
            <person name="Lobanov A."/>
            <person name="Lomsadze A."/>
            <person name="Malik S.B."/>
            <person name="Marsh M.E."/>
            <person name="Mackinder L."/>
            <person name="Mock T."/>
            <person name="Mueller-Roeber B."/>
            <person name="Pagarete A."/>
            <person name="Parker M."/>
            <person name="Probert I."/>
            <person name="Quesneville H."/>
            <person name="Raines C."/>
            <person name="Rensing S.A."/>
            <person name="Riano-Pachon D.M."/>
            <person name="Richier S."/>
            <person name="Rokitta S."/>
            <person name="Shiraiwa Y."/>
            <person name="Soanes D.M."/>
            <person name="van der Giezen M."/>
            <person name="Wahlund T.M."/>
            <person name="Williams B."/>
            <person name="Wilson W."/>
            <person name="Wolfe G."/>
            <person name="Wurch L.L."/>
        </authorList>
    </citation>
    <scope>NUCLEOTIDE SEQUENCE</scope>
</reference>
<keyword evidence="1" id="KW-0479">Metal-binding</keyword>
<dbReference type="InterPro" id="IPR001562">
    <property type="entry name" value="Znf_Btk_motif"/>
</dbReference>
<keyword evidence="4" id="KW-1185">Reference proteome</keyword>
<dbReference type="GO" id="GO:0035556">
    <property type="term" value="P:intracellular signal transduction"/>
    <property type="evidence" value="ECO:0007669"/>
    <property type="project" value="InterPro"/>
</dbReference>